<dbReference type="EMBL" id="MFLU01000007">
    <property type="protein sequence ID" value="OGG75101.1"/>
    <property type="molecule type" value="Genomic_DNA"/>
</dbReference>
<dbReference type="Proteomes" id="UP000178587">
    <property type="component" value="Unassembled WGS sequence"/>
</dbReference>
<gene>
    <name evidence="1" type="ORF">A3A34_01955</name>
</gene>
<reference evidence="1 2" key="1">
    <citation type="journal article" date="2016" name="Nat. Commun.">
        <title>Thousands of microbial genomes shed light on interconnected biogeochemical processes in an aquifer system.</title>
        <authorList>
            <person name="Anantharaman K."/>
            <person name="Brown C.T."/>
            <person name="Hug L.A."/>
            <person name="Sharon I."/>
            <person name="Castelle C.J."/>
            <person name="Probst A.J."/>
            <person name="Thomas B.C."/>
            <person name="Singh A."/>
            <person name="Wilkins M.J."/>
            <person name="Karaoz U."/>
            <person name="Brodie E.L."/>
            <person name="Williams K.H."/>
            <person name="Hubbard S.S."/>
            <person name="Banfield J.F."/>
        </authorList>
    </citation>
    <scope>NUCLEOTIDE SEQUENCE [LARGE SCALE GENOMIC DNA]</scope>
</reference>
<name>A0A1F6ENA1_9BACT</name>
<protein>
    <submittedName>
        <fullName evidence="1">Uncharacterized protein</fullName>
    </submittedName>
</protein>
<proteinExistence type="predicted"/>
<dbReference type="STRING" id="1798507.A3A34_01955"/>
<organism evidence="1 2">
    <name type="scientific">Candidatus Kaiserbacteria bacterium RIFCSPLOWO2_01_FULL_50_24</name>
    <dbReference type="NCBI Taxonomy" id="1798507"/>
    <lineage>
        <taxon>Bacteria</taxon>
        <taxon>Candidatus Kaiseribacteriota</taxon>
    </lineage>
</organism>
<evidence type="ECO:0000313" key="1">
    <source>
        <dbReference type="EMBL" id="OGG75101.1"/>
    </source>
</evidence>
<comment type="caution">
    <text evidence="1">The sequence shown here is derived from an EMBL/GenBank/DDBJ whole genome shotgun (WGS) entry which is preliminary data.</text>
</comment>
<sequence>MFKHIGTSIKEDIHLLGAALFVTLLVFSGLYATYAYGEAVNLTVTVSSTLSFTTSTNQFAALTPGTPRQATTTLSVTTNNANGWNVTLSCDDRTLTVACGSIGGLNVTELPDATGWIVAAATATTSAGNAVAITSGNDFLYFRMMSASGSVPFRSTAWWGTSDAMFNGSQLWAGIASSTNASRIGNAGAGSYSVSAHLNTVQYYLDVSSGQQTGDYEAPLTYTATAN</sequence>
<evidence type="ECO:0000313" key="2">
    <source>
        <dbReference type="Proteomes" id="UP000178587"/>
    </source>
</evidence>
<dbReference type="AlphaFoldDB" id="A0A1F6ENA1"/>
<accession>A0A1F6ENA1</accession>